<keyword evidence="2" id="KW-1185">Reference proteome</keyword>
<dbReference type="SUPFAM" id="SSF81383">
    <property type="entry name" value="F-box domain"/>
    <property type="match status" value="1"/>
</dbReference>
<reference evidence="1 2" key="1">
    <citation type="submission" date="2021-08" db="EMBL/GenBank/DDBJ databases">
        <title>Draft Genome Sequence of Phanerochaete sordida strain YK-624.</title>
        <authorList>
            <person name="Mori T."/>
            <person name="Dohra H."/>
            <person name="Suzuki T."/>
            <person name="Kawagishi H."/>
            <person name="Hirai H."/>
        </authorList>
    </citation>
    <scope>NUCLEOTIDE SEQUENCE [LARGE SCALE GENOMIC DNA]</scope>
    <source>
        <strain evidence="1 2">YK-624</strain>
    </source>
</reference>
<protein>
    <submittedName>
        <fullName evidence="1">F-box protein</fullName>
    </submittedName>
</protein>
<dbReference type="CDD" id="cd09917">
    <property type="entry name" value="F-box_SF"/>
    <property type="match status" value="1"/>
</dbReference>
<dbReference type="OrthoDB" id="2747824at2759"/>
<dbReference type="EMBL" id="BPQB01000009">
    <property type="protein sequence ID" value="GJE88267.1"/>
    <property type="molecule type" value="Genomic_DNA"/>
</dbReference>
<dbReference type="AlphaFoldDB" id="A0A9P3G388"/>
<evidence type="ECO:0000313" key="2">
    <source>
        <dbReference type="Proteomes" id="UP000703269"/>
    </source>
</evidence>
<organism evidence="1 2">
    <name type="scientific">Phanerochaete sordida</name>
    <dbReference type="NCBI Taxonomy" id="48140"/>
    <lineage>
        <taxon>Eukaryota</taxon>
        <taxon>Fungi</taxon>
        <taxon>Dikarya</taxon>
        <taxon>Basidiomycota</taxon>
        <taxon>Agaricomycotina</taxon>
        <taxon>Agaricomycetes</taxon>
        <taxon>Polyporales</taxon>
        <taxon>Phanerochaetaceae</taxon>
        <taxon>Phanerochaete</taxon>
    </lineage>
</organism>
<proteinExistence type="predicted"/>
<gene>
    <name evidence="1" type="ORF">PsYK624_043500</name>
</gene>
<comment type="caution">
    <text evidence="1">The sequence shown here is derived from an EMBL/GenBank/DDBJ whole genome shotgun (WGS) entry which is preliminary data.</text>
</comment>
<name>A0A9P3G388_9APHY</name>
<dbReference type="InterPro" id="IPR036047">
    <property type="entry name" value="F-box-like_dom_sf"/>
</dbReference>
<sequence>MAKRPRSLADLHVEIIGHILTYLPIPDIARCERVSRVFLSTFDTYPLLRFRVACFLAGVVQGPAARGLPLCPDRTIELERWKSLQRKGLHSENAPTETLPGISHRIVAGGPAYCELLARRVTVIQPASERTRKQARRWTLPPLEFDPWGLACDHSQRLLIFLVPALVAREWSIHVRSSETGKPHPSALNTRYTVERCPPPASSNNMQLLIYGPMLVITSQISRRGSRGYIVRCCVLDWKSGLSLLDTSSVSAGGLSVCEQSVVPLDAEHIIFPIYSHPNSTRTECVAVYNIDRRPRKEGSLQDAYDDAELILELPPIHDQATCKSVQIPCAPAPLVTSQDDSHAVFLKDPGASIIAITLSITAGYDLARRHQTSVTLVIRADTIWRLLEQRSASPSPSCPSSTGGPMVFPWDSWKANAAALQDLDSVFVSSSRLFVHTSRRAPETGRLAPLILDSYDFNCCTTVDESQASVHSGATVKNPYLKEDLVSRLPYRLTSTIMSAPPGEREPYPRYQAHGDDYVVVHSIRAGSVLALLTMSQTYFL</sequence>
<dbReference type="Proteomes" id="UP000703269">
    <property type="component" value="Unassembled WGS sequence"/>
</dbReference>
<accession>A0A9P3G388</accession>
<evidence type="ECO:0000313" key="1">
    <source>
        <dbReference type="EMBL" id="GJE88267.1"/>
    </source>
</evidence>